<evidence type="ECO:0000256" key="1">
    <source>
        <dbReference type="SAM" id="Phobius"/>
    </source>
</evidence>
<keyword evidence="1" id="KW-0812">Transmembrane</keyword>
<evidence type="ECO:0000313" key="3">
    <source>
        <dbReference type="Proteomes" id="UP000192596"/>
    </source>
</evidence>
<protein>
    <submittedName>
        <fullName evidence="2">Uncharacterized protein</fullName>
    </submittedName>
</protein>
<organism evidence="2 3">
    <name type="scientific">Cryoendolithus antarcticus</name>
    <dbReference type="NCBI Taxonomy" id="1507870"/>
    <lineage>
        <taxon>Eukaryota</taxon>
        <taxon>Fungi</taxon>
        <taxon>Dikarya</taxon>
        <taxon>Ascomycota</taxon>
        <taxon>Pezizomycotina</taxon>
        <taxon>Dothideomycetes</taxon>
        <taxon>Dothideomycetidae</taxon>
        <taxon>Cladosporiales</taxon>
        <taxon>Cladosporiaceae</taxon>
        <taxon>Cryoendolithus</taxon>
    </lineage>
</organism>
<gene>
    <name evidence="2" type="ORF">B0A48_15306</name>
</gene>
<keyword evidence="1" id="KW-1133">Transmembrane helix</keyword>
<dbReference type="Proteomes" id="UP000192596">
    <property type="component" value="Unassembled WGS sequence"/>
</dbReference>
<dbReference type="AlphaFoldDB" id="A0A1V8SI51"/>
<reference evidence="3" key="1">
    <citation type="submission" date="2017-03" db="EMBL/GenBank/DDBJ databases">
        <title>Genomes of endolithic fungi from Antarctica.</title>
        <authorList>
            <person name="Coleine C."/>
            <person name="Masonjones S."/>
            <person name="Stajich J.E."/>
        </authorList>
    </citation>
    <scope>NUCLEOTIDE SEQUENCE [LARGE SCALE GENOMIC DNA]</scope>
    <source>
        <strain evidence="3">CCFEE 5527</strain>
    </source>
</reference>
<evidence type="ECO:0000313" key="2">
    <source>
        <dbReference type="EMBL" id="OQN98640.1"/>
    </source>
</evidence>
<keyword evidence="1" id="KW-0472">Membrane</keyword>
<dbReference type="EMBL" id="NAJO01000044">
    <property type="protein sequence ID" value="OQN98640.1"/>
    <property type="molecule type" value="Genomic_DNA"/>
</dbReference>
<feature type="transmembrane region" description="Helical" evidence="1">
    <location>
        <begin position="30"/>
        <end position="58"/>
    </location>
</feature>
<proteinExistence type="predicted"/>
<comment type="caution">
    <text evidence="2">The sequence shown here is derived from an EMBL/GenBank/DDBJ whole genome shotgun (WGS) entry which is preliminary data.</text>
</comment>
<accession>A0A1V8SI51</accession>
<dbReference type="OrthoDB" id="2683368at2759"/>
<name>A0A1V8SI51_9PEZI</name>
<keyword evidence="3" id="KW-1185">Reference proteome</keyword>
<dbReference type="InParanoid" id="A0A1V8SI51"/>
<sequence length="92" mass="10395">MSLDLRPLTTNATQQTLQAIMDDHAIRTEILWSFIILLHFAALLPLNPVLVHVFVVFLTWATSKAQPSFDQRFYASLSERLTLDSSIGVKPI</sequence>